<proteinExistence type="predicted"/>
<evidence type="ECO:0000256" key="1">
    <source>
        <dbReference type="SAM" id="SignalP"/>
    </source>
</evidence>
<evidence type="ECO:0000313" key="2">
    <source>
        <dbReference type="EMBL" id="MBI5250892.1"/>
    </source>
</evidence>
<accession>A0A9D6V3M7</accession>
<reference evidence="2" key="1">
    <citation type="submission" date="2020-07" db="EMBL/GenBank/DDBJ databases">
        <title>Huge and variable diversity of episymbiotic CPR bacteria and DPANN archaea in groundwater ecosystems.</title>
        <authorList>
            <person name="He C.Y."/>
            <person name="Keren R."/>
            <person name="Whittaker M."/>
            <person name="Farag I.F."/>
            <person name="Doudna J."/>
            <person name="Cate J.H.D."/>
            <person name="Banfield J.F."/>
        </authorList>
    </citation>
    <scope>NUCLEOTIDE SEQUENCE</scope>
    <source>
        <strain evidence="2">NC_groundwater_1664_Pr3_B-0.1um_52_9</strain>
    </source>
</reference>
<feature type="chain" id="PRO_5038963872" evidence="1">
    <location>
        <begin position="25"/>
        <end position="159"/>
    </location>
</feature>
<feature type="signal peptide" evidence="1">
    <location>
        <begin position="1"/>
        <end position="24"/>
    </location>
</feature>
<sequence length="159" mass="17394">MRRVAFLTASLLVGSTFLASTLFAETAELSVGQTIYVPAYSYVRIGERAHQFELAVNLCIRNTDTTRAITILSVDYHAANGRILKRYLDKPVELKSLASMDFYQEPSDISGGLAPSFIIKWKSVNRVSEPIAEAAMVGDRSGLGVSFMSVGKVIKDTPD</sequence>
<evidence type="ECO:0000313" key="3">
    <source>
        <dbReference type="Proteomes" id="UP000807825"/>
    </source>
</evidence>
<name>A0A9D6V3M7_9BACT</name>
<keyword evidence="1" id="KW-0732">Signal</keyword>
<protein>
    <submittedName>
        <fullName evidence="2">DUF3124 domain-containing protein</fullName>
    </submittedName>
</protein>
<comment type="caution">
    <text evidence="2">The sequence shown here is derived from an EMBL/GenBank/DDBJ whole genome shotgun (WGS) entry which is preliminary data.</text>
</comment>
<dbReference type="Proteomes" id="UP000807825">
    <property type="component" value="Unassembled WGS sequence"/>
</dbReference>
<dbReference type="EMBL" id="JACRDE010000403">
    <property type="protein sequence ID" value="MBI5250892.1"/>
    <property type="molecule type" value="Genomic_DNA"/>
</dbReference>
<dbReference type="AlphaFoldDB" id="A0A9D6V3M7"/>
<dbReference type="Pfam" id="PF11322">
    <property type="entry name" value="DUF3124"/>
    <property type="match status" value="1"/>
</dbReference>
<organism evidence="2 3">
    <name type="scientific">Desulfomonile tiedjei</name>
    <dbReference type="NCBI Taxonomy" id="2358"/>
    <lineage>
        <taxon>Bacteria</taxon>
        <taxon>Pseudomonadati</taxon>
        <taxon>Thermodesulfobacteriota</taxon>
        <taxon>Desulfomonilia</taxon>
        <taxon>Desulfomonilales</taxon>
        <taxon>Desulfomonilaceae</taxon>
        <taxon>Desulfomonile</taxon>
    </lineage>
</organism>
<gene>
    <name evidence="2" type="ORF">HY912_15500</name>
</gene>
<dbReference type="InterPro" id="IPR021471">
    <property type="entry name" value="DUF3124"/>
</dbReference>